<dbReference type="GO" id="GO:0009103">
    <property type="term" value="P:lipopolysaccharide biosynthetic process"/>
    <property type="evidence" value="ECO:0007669"/>
    <property type="project" value="UniProtKB-KW"/>
</dbReference>
<keyword evidence="1" id="KW-1003">Cell membrane</keyword>
<dbReference type="Gene3D" id="3.90.550.10">
    <property type="entry name" value="Spore Coat Polysaccharide Biosynthesis Protein SpsA, Chain A"/>
    <property type="match status" value="1"/>
</dbReference>
<keyword evidence="3" id="KW-0808">Transferase</keyword>
<name>X0ZWT5_9ZZZZ</name>
<gene>
    <name evidence="10" type="ORF">S01H4_02974</name>
</gene>
<dbReference type="PANTHER" id="PTHR48090:SF3">
    <property type="entry name" value="UNDECAPRENYL-PHOSPHATE 4-DEOXY-4-FORMAMIDO-L-ARABINOSE TRANSFERASE"/>
    <property type="match status" value="1"/>
</dbReference>
<keyword evidence="7 8" id="KW-0472">Membrane</keyword>
<keyword evidence="4 8" id="KW-0812">Transmembrane</keyword>
<dbReference type="InterPro" id="IPR050256">
    <property type="entry name" value="Glycosyltransferase_2"/>
</dbReference>
<keyword evidence="5" id="KW-0448">Lipopolysaccharide biosynthesis</keyword>
<organism evidence="10">
    <name type="scientific">marine sediment metagenome</name>
    <dbReference type="NCBI Taxonomy" id="412755"/>
    <lineage>
        <taxon>unclassified sequences</taxon>
        <taxon>metagenomes</taxon>
        <taxon>ecological metagenomes</taxon>
    </lineage>
</organism>
<proteinExistence type="predicted"/>
<comment type="caution">
    <text evidence="10">The sequence shown here is derived from an EMBL/GenBank/DDBJ whole genome shotgun (WGS) entry which is preliminary data.</text>
</comment>
<keyword evidence="2" id="KW-0328">Glycosyltransferase</keyword>
<reference evidence="10" key="1">
    <citation type="journal article" date="2014" name="Front. Microbiol.">
        <title>High frequency of phylogenetically diverse reductive dehalogenase-homologous genes in deep subseafloor sedimentary metagenomes.</title>
        <authorList>
            <person name="Kawai M."/>
            <person name="Futagami T."/>
            <person name="Toyoda A."/>
            <person name="Takaki Y."/>
            <person name="Nishi S."/>
            <person name="Hori S."/>
            <person name="Arai W."/>
            <person name="Tsubouchi T."/>
            <person name="Morono Y."/>
            <person name="Uchiyama I."/>
            <person name="Ito T."/>
            <person name="Fujiyama A."/>
            <person name="Inagaki F."/>
            <person name="Takami H."/>
        </authorList>
    </citation>
    <scope>NUCLEOTIDE SEQUENCE</scope>
    <source>
        <strain evidence="10">Expedition CK06-06</strain>
    </source>
</reference>
<dbReference type="GO" id="GO:0099621">
    <property type="term" value="F:undecaprenyl-phosphate 4-deoxy-4-formamido-L-arabinose transferase activity"/>
    <property type="evidence" value="ECO:0007669"/>
    <property type="project" value="TreeGrafter"/>
</dbReference>
<dbReference type="AlphaFoldDB" id="X0ZWT5"/>
<evidence type="ECO:0000256" key="4">
    <source>
        <dbReference type="ARBA" id="ARBA00022692"/>
    </source>
</evidence>
<evidence type="ECO:0000256" key="1">
    <source>
        <dbReference type="ARBA" id="ARBA00022475"/>
    </source>
</evidence>
<dbReference type="SUPFAM" id="SSF53448">
    <property type="entry name" value="Nucleotide-diphospho-sugar transferases"/>
    <property type="match status" value="1"/>
</dbReference>
<keyword evidence="6 8" id="KW-1133">Transmembrane helix</keyword>
<evidence type="ECO:0000256" key="3">
    <source>
        <dbReference type="ARBA" id="ARBA00022679"/>
    </source>
</evidence>
<accession>X0ZWT5</accession>
<evidence type="ECO:0000256" key="2">
    <source>
        <dbReference type="ARBA" id="ARBA00022676"/>
    </source>
</evidence>
<dbReference type="EMBL" id="BART01000691">
    <property type="protein sequence ID" value="GAG74315.1"/>
    <property type="molecule type" value="Genomic_DNA"/>
</dbReference>
<evidence type="ECO:0000256" key="6">
    <source>
        <dbReference type="ARBA" id="ARBA00022989"/>
    </source>
</evidence>
<dbReference type="Pfam" id="PF00535">
    <property type="entry name" value="Glycos_transf_2"/>
    <property type="match status" value="1"/>
</dbReference>
<evidence type="ECO:0000259" key="9">
    <source>
        <dbReference type="Pfam" id="PF00535"/>
    </source>
</evidence>
<feature type="domain" description="Glycosyltransferase 2-like" evidence="9">
    <location>
        <begin position="27"/>
        <end position="189"/>
    </location>
</feature>
<protein>
    <recommendedName>
        <fullName evidence="9">Glycosyltransferase 2-like domain-containing protein</fullName>
    </recommendedName>
</protein>
<evidence type="ECO:0000256" key="5">
    <source>
        <dbReference type="ARBA" id="ARBA00022985"/>
    </source>
</evidence>
<dbReference type="PANTHER" id="PTHR48090">
    <property type="entry name" value="UNDECAPRENYL-PHOSPHATE 4-DEOXY-4-FORMAMIDO-L-ARABINOSE TRANSFERASE-RELATED"/>
    <property type="match status" value="1"/>
</dbReference>
<dbReference type="CDD" id="cd04187">
    <property type="entry name" value="DPM1_like_bac"/>
    <property type="match status" value="1"/>
</dbReference>
<sequence>MTDRIKTNSIDNTNTINNNSKEKIDLSIVIPIYNERESVDRLYKELDKSLLKLGIDYEVIFIDDGSIDGTYNKLLEIHKKNSSYKIIRFRRNFGQTAAISAGFNYSKGDAIITLDADLQNDPQDIPVMLNKLNEGYDIVSGWRKNRKDKAITRRFPSVIANKIISKLTGVYLHDYGCTLKAYKREVVKNIELYGEMHRYIPAVASWMGVKVAEIPVTHHSRKFGKSKYGISRTIRVILDIITIKFLLSYSQRPIQIFGLVGLFSSTVGFIITAYLIIMRIFFNQALADRPLFILSIFMIFIGIQLITMGLLAEITIRIYHEAQEKPTYVIKDIIS</sequence>
<dbReference type="InterPro" id="IPR001173">
    <property type="entry name" value="Glyco_trans_2-like"/>
</dbReference>
<evidence type="ECO:0000256" key="8">
    <source>
        <dbReference type="SAM" id="Phobius"/>
    </source>
</evidence>
<dbReference type="InterPro" id="IPR029044">
    <property type="entry name" value="Nucleotide-diphossugar_trans"/>
</dbReference>
<dbReference type="GO" id="GO:0005886">
    <property type="term" value="C:plasma membrane"/>
    <property type="evidence" value="ECO:0007669"/>
    <property type="project" value="TreeGrafter"/>
</dbReference>
<evidence type="ECO:0000313" key="10">
    <source>
        <dbReference type="EMBL" id="GAG74315.1"/>
    </source>
</evidence>
<feature type="transmembrane region" description="Helical" evidence="8">
    <location>
        <begin position="292"/>
        <end position="312"/>
    </location>
</feature>
<feature type="transmembrane region" description="Helical" evidence="8">
    <location>
        <begin position="256"/>
        <end position="280"/>
    </location>
</feature>
<evidence type="ECO:0000256" key="7">
    <source>
        <dbReference type="ARBA" id="ARBA00023136"/>
    </source>
</evidence>